<organism evidence="10 11">
    <name type="scientific">Oligosphaera ethanolica</name>
    <dbReference type="NCBI Taxonomy" id="760260"/>
    <lineage>
        <taxon>Bacteria</taxon>
        <taxon>Pseudomonadati</taxon>
        <taxon>Lentisphaerota</taxon>
        <taxon>Oligosphaeria</taxon>
        <taxon>Oligosphaerales</taxon>
        <taxon>Oligosphaeraceae</taxon>
        <taxon>Oligosphaera</taxon>
    </lineage>
</organism>
<keyword evidence="1 8" id="KW-0963">Cytoplasm</keyword>
<keyword evidence="5 8" id="KW-0408">Iron</keyword>
<keyword evidence="4 8" id="KW-0479">Metal-binding</keyword>
<evidence type="ECO:0000256" key="5">
    <source>
        <dbReference type="ARBA" id="ARBA00023004"/>
    </source>
</evidence>
<feature type="binding site" evidence="8">
    <location>
        <position position="172"/>
    </location>
    <ligand>
        <name>substrate</name>
    </ligand>
</feature>
<evidence type="ECO:0000256" key="4">
    <source>
        <dbReference type="ARBA" id="ARBA00022723"/>
    </source>
</evidence>
<evidence type="ECO:0000313" key="11">
    <source>
        <dbReference type="Proteomes" id="UP001238163"/>
    </source>
</evidence>
<feature type="binding site" evidence="8">
    <location>
        <begin position="139"/>
        <end position="143"/>
    </location>
    <ligand>
        <name>substrate</name>
    </ligand>
</feature>
<evidence type="ECO:0000256" key="6">
    <source>
        <dbReference type="ARBA" id="ARBA00023315"/>
    </source>
</evidence>
<dbReference type="AlphaFoldDB" id="A0AAE3VGV8"/>
<dbReference type="CDD" id="cd24133">
    <property type="entry name" value="ASKHA_NBD_TsaD_bac"/>
    <property type="match status" value="1"/>
</dbReference>
<comment type="catalytic activity">
    <reaction evidence="7 8">
        <text>L-threonylcarbamoyladenylate + adenosine(37) in tRNA = N(6)-L-threonylcarbamoyladenosine(37) in tRNA + AMP + H(+)</text>
        <dbReference type="Rhea" id="RHEA:37059"/>
        <dbReference type="Rhea" id="RHEA-COMP:10162"/>
        <dbReference type="Rhea" id="RHEA-COMP:10163"/>
        <dbReference type="ChEBI" id="CHEBI:15378"/>
        <dbReference type="ChEBI" id="CHEBI:73682"/>
        <dbReference type="ChEBI" id="CHEBI:74411"/>
        <dbReference type="ChEBI" id="CHEBI:74418"/>
        <dbReference type="ChEBI" id="CHEBI:456215"/>
        <dbReference type="EC" id="2.3.1.234"/>
    </reaction>
</comment>
<comment type="caution">
    <text evidence="10">The sequence shown here is derived from an EMBL/GenBank/DDBJ whole genome shotgun (WGS) entry which is preliminary data.</text>
</comment>
<gene>
    <name evidence="8" type="primary">tsaD</name>
    <name evidence="10" type="ORF">J3R75_002454</name>
</gene>
<evidence type="ECO:0000313" key="10">
    <source>
        <dbReference type="EMBL" id="MDQ0290347.1"/>
    </source>
</evidence>
<dbReference type="PANTHER" id="PTHR11735">
    <property type="entry name" value="TRNA N6-ADENOSINE THREONYLCARBAMOYLTRANSFERASE"/>
    <property type="match status" value="1"/>
</dbReference>
<keyword evidence="11" id="KW-1185">Reference proteome</keyword>
<dbReference type="InterPro" id="IPR000905">
    <property type="entry name" value="Gcp-like_dom"/>
</dbReference>
<feature type="binding site" evidence="8">
    <location>
        <position position="313"/>
    </location>
    <ligand>
        <name>Fe cation</name>
        <dbReference type="ChEBI" id="CHEBI:24875"/>
    </ligand>
</feature>
<dbReference type="InterPro" id="IPR022450">
    <property type="entry name" value="TsaD"/>
</dbReference>
<comment type="similarity">
    <text evidence="8">Belongs to the KAE1 / TsaD family.</text>
</comment>
<dbReference type="GO" id="GO:0005737">
    <property type="term" value="C:cytoplasm"/>
    <property type="evidence" value="ECO:0007669"/>
    <property type="project" value="UniProtKB-SubCell"/>
</dbReference>
<keyword evidence="3 8" id="KW-0819">tRNA processing</keyword>
<sequence>MIILGIESSCDETAAAIVRDGHDVLASTISSQVQLHAGYGGVIPELAAREHLRNISPVVDTALAKAAISIDQIEGVAVTSNPGLIPALLVGNAYAKGLAAAKDIPLVGINHFIAHIYGAFIGQPELLADAANFPILALVVSGGHTAIVVIQPDGHARIVGSTLDDAAGEALDKAAKILGLGYPGGPVIDRIAKTGNTSAYDFPRGLTGAAGKAVKPEHRFDFSFSGVKTAMLYAVKDRSLSDQELADVVASYQAAVMGVLVTKAGDAALHFNTPVICVCGGVACNSYLREKLSQEAGRIGRKLVLAPPKYCTDNAAMVAGLAWHYLRHGRSDGLAMPTNARLDHDLGIIPFAPNATMPAN</sequence>
<dbReference type="Gene3D" id="3.30.420.40">
    <property type="match status" value="2"/>
</dbReference>
<dbReference type="InterPro" id="IPR017861">
    <property type="entry name" value="KAE1/TsaD"/>
</dbReference>
<dbReference type="Proteomes" id="UP001238163">
    <property type="component" value="Unassembled WGS sequence"/>
</dbReference>
<accession>A0AAE3VGV8</accession>
<keyword evidence="6 8" id="KW-0012">Acyltransferase</keyword>
<protein>
    <recommendedName>
        <fullName evidence="8">tRNA N6-adenosine threonylcarbamoyltransferase</fullName>
        <ecNumber evidence="8">2.3.1.234</ecNumber>
    </recommendedName>
    <alternativeName>
        <fullName evidence="8">N6-L-threonylcarbamoyladenine synthase</fullName>
        <shortName evidence="8">t(6)A synthase</shortName>
    </alternativeName>
    <alternativeName>
        <fullName evidence="8">t(6)A37 threonylcarbamoyladenosine biosynthesis protein TsaD</fullName>
    </alternativeName>
    <alternativeName>
        <fullName evidence="8">tRNA threonylcarbamoyladenosine biosynthesis protein TsaD</fullName>
    </alternativeName>
</protein>
<evidence type="ECO:0000256" key="1">
    <source>
        <dbReference type="ARBA" id="ARBA00022490"/>
    </source>
</evidence>
<dbReference type="RefSeq" id="WP_307261815.1">
    <property type="nucleotide sequence ID" value="NZ_JAUSVL010000001.1"/>
</dbReference>
<dbReference type="GO" id="GO:0061711">
    <property type="term" value="F:tRNA N(6)-L-threonylcarbamoyladenine synthase activity"/>
    <property type="evidence" value="ECO:0007669"/>
    <property type="project" value="UniProtKB-EC"/>
</dbReference>
<comment type="subcellular location">
    <subcellularLocation>
        <location evidence="8">Cytoplasm</location>
    </subcellularLocation>
</comment>
<reference evidence="10" key="1">
    <citation type="submission" date="2023-07" db="EMBL/GenBank/DDBJ databases">
        <title>Genomic Encyclopedia of Type Strains, Phase IV (KMG-IV): sequencing the most valuable type-strain genomes for metagenomic binning, comparative biology and taxonomic classification.</title>
        <authorList>
            <person name="Goeker M."/>
        </authorList>
    </citation>
    <scope>NUCLEOTIDE SEQUENCE</scope>
    <source>
        <strain evidence="10">DSM 24202</strain>
    </source>
</reference>
<name>A0AAE3VGV8_9BACT</name>
<dbReference type="NCBIfam" id="TIGR00329">
    <property type="entry name" value="gcp_kae1"/>
    <property type="match status" value="1"/>
</dbReference>
<dbReference type="Pfam" id="PF00814">
    <property type="entry name" value="TsaD"/>
    <property type="match status" value="1"/>
</dbReference>
<feature type="binding site" evidence="8">
    <location>
        <position position="185"/>
    </location>
    <ligand>
        <name>substrate</name>
    </ligand>
</feature>
<dbReference type="GO" id="GO:0005506">
    <property type="term" value="F:iron ion binding"/>
    <property type="evidence" value="ECO:0007669"/>
    <property type="project" value="UniProtKB-UniRule"/>
</dbReference>
<dbReference type="EC" id="2.3.1.234" evidence="8"/>
<feature type="binding site" evidence="8">
    <location>
        <position position="115"/>
    </location>
    <ligand>
        <name>Fe cation</name>
        <dbReference type="ChEBI" id="CHEBI:24875"/>
    </ligand>
</feature>
<feature type="domain" description="Gcp-like" evidence="9">
    <location>
        <begin position="24"/>
        <end position="319"/>
    </location>
</feature>
<proteinExistence type="inferred from homology"/>
<dbReference type="EMBL" id="JAUSVL010000001">
    <property type="protein sequence ID" value="MDQ0290347.1"/>
    <property type="molecule type" value="Genomic_DNA"/>
</dbReference>
<comment type="cofactor">
    <cofactor evidence="8">
        <name>Fe(2+)</name>
        <dbReference type="ChEBI" id="CHEBI:29033"/>
    </cofactor>
    <text evidence="8">Binds 1 Fe(2+) ion per subunit.</text>
</comment>
<feature type="binding site" evidence="8">
    <location>
        <position position="111"/>
    </location>
    <ligand>
        <name>Fe cation</name>
        <dbReference type="ChEBI" id="CHEBI:24875"/>
    </ligand>
</feature>
<comment type="function">
    <text evidence="8">Required for the formation of a threonylcarbamoyl group on adenosine at position 37 (t(6)A37) in tRNAs that read codons beginning with adenine. Is involved in the transfer of the threonylcarbamoyl moiety of threonylcarbamoyl-AMP (TC-AMP) to the N6 group of A37, together with TsaE and TsaB. TsaD likely plays a direct catalytic role in this reaction.</text>
</comment>
<evidence type="ECO:0000259" key="9">
    <source>
        <dbReference type="Pfam" id="PF00814"/>
    </source>
</evidence>
<evidence type="ECO:0000256" key="8">
    <source>
        <dbReference type="HAMAP-Rule" id="MF_01445"/>
    </source>
</evidence>
<evidence type="ECO:0000256" key="7">
    <source>
        <dbReference type="ARBA" id="ARBA00048117"/>
    </source>
</evidence>
<dbReference type="FunFam" id="3.30.420.40:FF:000040">
    <property type="entry name" value="tRNA N6-adenosine threonylcarbamoyltransferase"/>
    <property type="match status" value="1"/>
</dbReference>
<dbReference type="SUPFAM" id="SSF53067">
    <property type="entry name" value="Actin-like ATPase domain"/>
    <property type="match status" value="1"/>
</dbReference>
<feature type="binding site" evidence="8">
    <location>
        <position position="189"/>
    </location>
    <ligand>
        <name>substrate</name>
    </ligand>
</feature>
<dbReference type="PRINTS" id="PR00789">
    <property type="entry name" value="OSIALOPTASE"/>
</dbReference>
<dbReference type="NCBIfam" id="TIGR03723">
    <property type="entry name" value="T6A_TsaD_YgjD"/>
    <property type="match status" value="1"/>
</dbReference>
<feature type="binding site" evidence="8">
    <location>
        <position position="285"/>
    </location>
    <ligand>
        <name>substrate</name>
    </ligand>
</feature>
<dbReference type="PANTHER" id="PTHR11735:SF6">
    <property type="entry name" value="TRNA N6-ADENOSINE THREONYLCARBAMOYLTRANSFERASE, MITOCHONDRIAL"/>
    <property type="match status" value="1"/>
</dbReference>
<keyword evidence="2 8" id="KW-0808">Transferase</keyword>
<evidence type="ECO:0000256" key="2">
    <source>
        <dbReference type="ARBA" id="ARBA00022679"/>
    </source>
</evidence>
<dbReference type="InterPro" id="IPR043129">
    <property type="entry name" value="ATPase_NBD"/>
</dbReference>
<dbReference type="HAMAP" id="MF_01445">
    <property type="entry name" value="TsaD"/>
    <property type="match status" value="1"/>
</dbReference>
<evidence type="ECO:0000256" key="3">
    <source>
        <dbReference type="ARBA" id="ARBA00022694"/>
    </source>
</evidence>
<dbReference type="GO" id="GO:0002949">
    <property type="term" value="P:tRNA threonylcarbamoyladenosine modification"/>
    <property type="evidence" value="ECO:0007669"/>
    <property type="project" value="UniProtKB-UniRule"/>
</dbReference>